<reference evidence="3" key="1">
    <citation type="submission" date="2021-02" db="EMBL/GenBank/DDBJ databases">
        <authorList>
            <person name="Nowell W R."/>
        </authorList>
    </citation>
    <scope>NUCLEOTIDE SEQUENCE</scope>
</reference>
<evidence type="ECO:0000256" key="1">
    <source>
        <dbReference type="SAM" id="MobiDB-lite"/>
    </source>
</evidence>
<accession>A0A8S2MP10</accession>
<evidence type="ECO:0000313" key="3">
    <source>
        <dbReference type="EMBL" id="CAF3963015.1"/>
    </source>
</evidence>
<feature type="compositionally biased region" description="Polar residues" evidence="1">
    <location>
        <begin position="134"/>
        <end position="144"/>
    </location>
</feature>
<protein>
    <submittedName>
        <fullName evidence="3">Uncharacterized protein</fullName>
    </submittedName>
</protein>
<dbReference type="AlphaFoldDB" id="A0A8S2MP10"/>
<name>A0A8S2MP10_9BILA</name>
<evidence type="ECO:0000313" key="2">
    <source>
        <dbReference type="EMBL" id="CAF1153638.1"/>
    </source>
</evidence>
<sequence length="189" mass="20976">MEKTNLQSVSTEQAFEMFRFGDMELCAGTYHLLNVNDEAQVIVDAVLSEMKSSGFIPGRIHLQRQLKQYGISVSRIKKCLPFISKYVQVNRVPVALIPATKIVTAAQSSSSDGDSDNDKQTPTTTKTVKKQRQPSVKVSAATTTTDKRTMRPLVKKRNPVPPPVMPVTPLVPVKPKQTFSRELKNLLGH</sequence>
<dbReference type="EMBL" id="CAJOBA010032319">
    <property type="protein sequence ID" value="CAF3963015.1"/>
    <property type="molecule type" value="Genomic_DNA"/>
</dbReference>
<dbReference type="Proteomes" id="UP000677228">
    <property type="component" value="Unassembled WGS sequence"/>
</dbReference>
<dbReference type="Proteomes" id="UP000682733">
    <property type="component" value="Unassembled WGS sequence"/>
</dbReference>
<feature type="region of interest" description="Disordered" evidence="1">
    <location>
        <begin position="106"/>
        <end position="148"/>
    </location>
</feature>
<proteinExistence type="predicted"/>
<organism evidence="3 4">
    <name type="scientific">Didymodactylos carnosus</name>
    <dbReference type="NCBI Taxonomy" id="1234261"/>
    <lineage>
        <taxon>Eukaryota</taxon>
        <taxon>Metazoa</taxon>
        <taxon>Spiralia</taxon>
        <taxon>Gnathifera</taxon>
        <taxon>Rotifera</taxon>
        <taxon>Eurotatoria</taxon>
        <taxon>Bdelloidea</taxon>
        <taxon>Philodinida</taxon>
        <taxon>Philodinidae</taxon>
        <taxon>Didymodactylos</taxon>
    </lineage>
</organism>
<dbReference type="EMBL" id="CAJNOK010012004">
    <property type="protein sequence ID" value="CAF1153638.1"/>
    <property type="molecule type" value="Genomic_DNA"/>
</dbReference>
<comment type="caution">
    <text evidence="3">The sequence shown here is derived from an EMBL/GenBank/DDBJ whole genome shotgun (WGS) entry which is preliminary data.</text>
</comment>
<evidence type="ECO:0000313" key="4">
    <source>
        <dbReference type="Proteomes" id="UP000682733"/>
    </source>
</evidence>
<gene>
    <name evidence="2" type="ORF">OVA965_LOCUS21733</name>
    <name evidence="3" type="ORF">TMI583_LOCUS22440</name>
</gene>